<dbReference type="OrthoDB" id="3242959at2759"/>
<reference evidence="3 4" key="1">
    <citation type="submission" date="2014-04" db="EMBL/GenBank/DDBJ databases">
        <authorList>
            <consortium name="DOE Joint Genome Institute"/>
            <person name="Kuo A."/>
            <person name="Girlanda M."/>
            <person name="Perotto S."/>
            <person name="Kohler A."/>
            <person name="Nagy L.G."/>
            <person name="Floudas D."/>
            <person name="Copeland A."/>
            <person name="Barry K.W."/>
            <person name="Cichocki N."/>
            <person name="Veneault-Fourrey C."/>
            <person name="LaButti K."/>
            <person name="Lindquist E.A."/>
            <person name="Lipzen A."/>
            <person name="Lundell T."/>
            <person name="Morin E."/>
            <person name="Murat C."/>
            <person name="Sun H."/>
            <person name="Tunlid A."/>
            <person name="Henrissat B."/>
            <person name="Grigoriev I.V."/>
            <person name="Hibbett D.S."/>
            <person name="Martin F."/>
            <person name="Nordberg H.P."/>
            <person name="Cantor M.N."/>
            <person name="Hua S.X."/>
        </authorList>
    </citation>
    <scope>NUCLEOTIDE SEQUENCE [LARGE SCALE GENOMIC DNA]</scope>
    <source>
        <strain evidence="3 4">MUT 4182</strain>
    </source>
</reference>
<dbReference type="EMBL" id="KN822945">
    <property type="protein sequence ID" value="KIO33983.1"/>
    <property type="molecule type" value="Genomic_DNA"/>
</dbReference>
<name>A0A0C3LIZ1_9AGAM</name>
<keyword evidence="2" id="KW-0472">Membrane</keyword>
<evidence type="ECO:0000256" key="2">
    <source>
        <dbReference type="SAM" id="Phobius"/>
    </source>
</evidence>
<dbReference type="Proteomes" id="UP000054248">
    <property type="component" value="Unassembled WGS sequence"/>
</dbReference>
<keyword evidence="2" id="KW-0812">Transmembrane</keyword>
<feature type="region of interest" description="Disordered" evidence="1">
    <location>
        <begin position="225"/>
        <end position="248"/>
    </location>
</feature>
<feature type="compositionally biased region" description="Basic and acidic residues" evidence="1">
    <location>
        <begin position="230"/>
        <end position="239"/>
    </location>
</feature>
<evidence type="ECO:0000256" key="1">
    <source>
        <dbReference type="SAM" id="MobiDB-lite"/>
    </source>
</evidence>
<dbReference type="HOGENOM" id="CLU_1050507_0_0_1"/>
<organism evidence="3 4">
    <name type="scientific">Tulasnella calospora MUT 4182</name>
    <dbReference type="NCBI Taxonomy" id="1051891"/>
    <lineage>
        <taxon>Eukaryota</taxon>
        <taxon>Fungi</taxon>
        <taxon>Dikarya</taxon>
        <taxon>Basidiomycota</taxon>
        <taxon>Agaricomycotina</taxon>
        <taxon>Agaricomycetes</taxon>
        <taxon>Cantharellales</taxon>
        <taxon>Tulasnellaceae</taxon>
        <taxon>Tulasnella</taxon>
    </lineage>
</organism>
<reference evidence="4" key="2">
    <citation type="submission" date="2015-01" db="EMBL/GenBank/DDBJ databases">
        <title>Evolutionary Origins and Diversification of the Mycorrhizal Mutualists.</title>
        <authorList>
            <consortium name="DOE Joint Genome Institute"/>
            <consortium name="Mycorrhizal Genomics Consortium"/>
            <person name="Kohler A."/>
            <person name="Kuo A."/>
            <person name="Nagy L.G."/>
            <person name="Floudas D."/>
            <person name="Copeland A."/>
            <person name="Barry K.W."/>
            <person name="Cichocki N."/>
            <person name="Veneault-Fourrey C."/>
            <person name="LaButti K."/>
            <person name="Lindquist E.A."/>
            <person name="Lipzen A."/>
            <person name="Lundell T."/>
            <person name="Morin E."/>
            <person name="Murat C."/>
            <person name="Riley R."/>
            <person name="Ohm R."/>
            <person name="Sun H."/>
            <person name="Tunlid A."/>
            <person name="Henrissat B."/>
            <person name="Grigoriev I.V."/>
            <person name="Hibbett D.S."/>
            <person name="Martin F."/>
        </authorList>
    </citation>
    <scope>NUCLEOTIDE SEQUENCE [LARGE SCALE GENOMIC DNA]</scope>
    <source>
        <strain evidence="4">MUT 4182</strain>
    </source>
</reference>
<keyword evidence="2" id="KW-1133">Transmembrane helix</keyword>
<feature type="transmembrane region" description="Helical" evidence="2">
    <location>
        <begin position="48"/>
        <end position="69"/>
    </location>
</feature>
<protein>
    <submittedName>
        <fullName evidence="3">Uncharacterized protein</fullName>
    </submittedName>
</protein>
<keyword evidence="4" id="KW-1185">Reference proteome</keyword>
<evidence type="ECO:0000313" key="3">
    <source>
        <dbReference type="EMBL" id="KIO33983.1"/>
    </source>
</evidence>
<evidence type="ECO:0000313" key="4">
    <source>
        <dbReference type="Proteomes" id="UP000054248"/>
    </source>
</evidence>
<gene>
    <name evidence="3" type="ORF">M407DRAFT_240849</name>
</gene>
<proteinExistence type="predicted"/>
<accession>A0A0C3LIZ1</accession>
<sequence>MSSITITPSPTASPTYTTSLAAPITTTTDLFDIPNDDPIGGSKPVQSYIYPTAAFAVALVVAVQVCRLMERRRVRQRHAMGLAIRANGDGEDEDGAFAKLPPPVMHTVYLDKKGWAEQQRTPGWEGIMPLSSNLVVKPEEPSLTGEVDPESGPRRAIQKTGTVLKGIGHGILVVLDTLALYDLFAAEQKRLEAARKRAEEAGEEQEVIDPRLPRDLVAGIMIAMPSRSKPWHEQQKPEPEVEEHDEQLPDVAIGVLERRWQVGVD</sequence>
<dbReference type="AlphaFoldDB" id="A0A0C3LIZ1"/>